<dbReference type="Proteomes" id="UP000233551">
    <property type="component" value="Unassembled WGS sequence"/>
</dbReference>
<gene>
    <name evidence="4" type="ORF">CRG98_008044</name>
</gene>
<dbReference type="GO" id="GO:0005506">
    <property type="term" value="F:iron ion binding"/>
    <property type="evidence" value="ECO:0007669"/>
    <property type="project" value="InterPro"/>
</dbReference>
<dbReference type="SUPFAM" id="SSF48264">
    <property type="entry name" value="Cytochrome P450"/>
    <property type="match status" value="1"/>
</dbReference>
<evidence type="ECO:0000256" key="2">
    <source>
        <dbReference type="ARBA" id="ARBA00022723"/>
    </source>
</evidence>
<organism evidence="4 5">
    <name type="scientific">Punica granatum</name>
    <name type="common">Pomegranate</name>
    <dbReference type="NCBI Taxonomy" id="22663"/>
    <lineage>
        <taxon>Eukaryota</taxon>
        <taxon>Viridiplantae</taxon>
        <taxon>Streptophyta</taxon>
        <taxon>Embryophyta</taxon>
        <taxon>Tracheophyta</taxon>
        <taxon>Spermatophyta</taxon>
        <taxon>Magnoliopsida</taxon>
        <taxon>eudicotyledons</taxon>
        <taxon>Gunneridae</taxon>
        <taxon>Pentapetalae</taxon>
        <taxon>rosids</taxon>
        <taxon>malvids</taxon>
        <taxon>Myrtales</taxon>
        <taxon>Lythraceae</taxon>
        <taxon>Punica</taxon>
    </lineage>
</organism>
<name>A0A2I0KSS4_PUNGR</name>
<protein>
    <submittedName>
        <fullName evidence="4">Uncharacterized protein</fullName>
    </submittedName>
</protein>
<keyword evidence="3" id="KW-0408">Iron</keyword>
<dbReference type="PANTHER" id="PTHR24286">
    <property type="entry name" value="CYTOCHROME P450 26"/>
    <property type="match status" value="1"/>
</dbReference>
<evidence type="ECO:0000256" key="1">
    <source>
        <dbReference type="ARBA" id="ARBA00010617"/>
    </source>
</evidence>
<dbReference type="InterPro" id="IPR036396">
    <property type="entry name" value="Cyt_P450_sf"/>
</dbReference>
<comment type="caution">
    <text evidence="4">The sequence shown here is derived from an EMBL/GenBank/DDBJ whole genome shotgun (WGS) entry which is preliminary data.</text>
</comment>
<evidence type="ECO:0000313" key="5">
    <source>
        <dbReference type="Proteomes" id="UP000233551"/>
    </source>
</evidence>
<keyword evidence="2" id="KW-0479">Metal-binding</keyword>
<dbReference type="AlphaFoldDB" id="A0A2I0KSS4"/>
<sequence>MSGYHGAEGKEEIKVYPTIKHHIFELACRLFMSISDPELISALSSHFHYFSKGLVAIPLNFPGTQFFAVMRAEEAITRELLVLVRQRRIDLENKLASPTQDLMSLLLSNPGENGKFMPEAEIINNMLGLLYAGTTLLVLP</sequence>
<reference evidence="4 5" key="1">
    <citation type="submission" date="2017-11" db="EMBL/GenBank/DDBJ databases">
        <title>De-novo sequencing of pomegranate (Punica granatum L.) genome.</title>
        <authorList>
            <person name="Akparov Z."/>
            <person name="Amiraslanov A."/>
            <person name="Hajiyeva S."/>
            <person name="Abbasov M."/>
            <person name="Kaur K."/>
            <person name="Hamwieh A."/>
            <person name="Solovyev V."/>
            <person name="Salamov A."/>
            <person name="Braich B."/>
            <person name="Kosarev P."/>
            <person name="Mahmoud A."/>
            <person name="Hajiyev E."/>
            <person name="Babayeva S."/>
            <person name="Izzatullayeva V."/>
            <person name="Mammadov A."/>
            <person name="Mammadov A."/>
            <person name="Sharifova S."/>
            <person name="Ojaghi J."/>
            <person name="Eynullazada K."/>
            <person name="Bayramov B."/>
            <person name="Abdulazimova A."/>
            <person name="Shahmuradov I."/>
        </authorList>
    </citation>
    <scope>NUCLEOTIDE SEQUENCE [LARGE SCALE GENOMIC DNA]</scope>
    <source>
        <strain evidence="5">cv. AG2017</strain>
        <tissue evidence="4">Leaf</tissue>
    </source>
</reference>
<dbReference type="GO" id="GO:0004497">
    <property type="term" value="F:monooxygenase activity"/>
    <property type="evidence" value="ECO:0007669"/>
    <property type="project" value="InterPro"/>
</dbReference>
<dbReference type="GO" id="GO:0016705">
    <property type="term" value="F:oxidoreductase activity, acting on paired donors, with incorporation or reduction of molecular oxygen"/>
    <property type="evidence" value="ECO:0007669"/>
    <property type="project" value="InterPro"/>
</dbReference>
<proteinExistence type="inferred from homology"/>
<evidence type="ECO:0000313" key="4">
    <source>
        <dbReference type="EMBL" id="PKI71527.1"/>
    </source>
</evidence>
<dbReference type="EMBL" id="PGOL01000365">
    <property type="protein sequence ID" value="PKI71527.1"/>
    <property type="molecule type" value="Genomic_DNA"/>
</dbReference>
<keyword evidence="5" id="KW-1185">Reference proteome</keyword>
<comment type="similarity">
    <text evidence="1">Belongs to the cytochrome P450 family.</text>
</comment>
<accession>A0A2I0KSS4</accession>
<dbReference type="PANTHER" id="PTHR24286:SF209">
    <property type="entry name" value="BETA-AMYRIN 28-OXIDASE-LIKE"/>
    <property type="match status" value="1"/>
</dbReference>
<evidence type="ECO:0000256" key="3">
    <source>
        <dbReference type="ARBA" id="ARBA00023004"/>
    </source>
</evidence>
<dbReference type="GO" id="GO:0016125">
    <property type="term" value="P:sterol metabolic process"/>
    <property type="evidence" value="ECO:0007669"/>
    <property type="project" value="TreeGrafter"/>
</dbReference>
<dbReference type="STRING" id="22663.A0A2I0KSS4"/>
<dbReference type="Gene3D" id="1.10.630.10">
    <property type="entry name" value="Cytochrome P450"/>
    <property type="match status" value="1"/>
</dbReference>
<dbReference type="GO" id="GO:0020037">
    <property type="term" value="F:heme binding"/>
    <property type="evidence" value="ECO:0007669"/>
    <property type="project" value="InterPro"/>
</dbReference>